<gene>
    <name evidence="2" type="ORF">CANTEDRAFT_92533</name>
</gene>
<comment type="subcellular location">
    <subcellularLocation>
        <location evidence="1">Nucleus</location>
    </subcellularLocation>
</comment>
<accession>G3B042</accession>
<evidence type="ECO:0000313" key="2">
    <source>
        <dbReference type="EMBL" id="EGV65311.1"/>
    </source>
</evidence>
<evidence type="ECO:0000313" key="3">
    <source>
        <dbReference type="Proteomes" id="UP000000707"/>
    </source>
</evidence>
<keyword evidence="1" id="KW-0479">Metal-binding</keyword>
<name>G3B042_CANTC</name>
<dbReference type="EC" id="2.3.2.27" evidence="1"/>
<comment type="function">
    <text evidence="1">Acts in a DNA repair pathway for removal of UV-induced DNA damage that is distinct from classical nucleotide excision repair and in repair of ionizing radiation damage. Functions in homologous recombination repair of DNA double strand breaks and in recovery of stalled replication forks.</text>
</comment>
<dbReference type="HOGENOM" id="CLU_2003617_0_0_1"/>
<keyword evidence="1" id="KW-0233">DNA recombination</keyword>
<protein>
    <recommendedName>
        <fullName evidence="1">Non-structural maintenance of chromosomes element 1 homolog</fullName>
        <ecNumber evidence="1">2.3.2.27</ecNumber>
    </recommendedName>
</protein>
<dbReference type="GO" id="GO:0030915">
    <property type="term" value="C:Smc5-Smc6 complex"/>
    <property type="evidence" value="ECO:0007669"/>
    <property type="project" value="UniProtKB-UniRule"/>
</dbReference>
<keyword evidence="1" id="KW-0863">Zinc-finger</keyword>
<dbReference type="GO" id="GO:0006281">
    <property type="term" value="P:DNA repair"/>
    <property type="evidence" value="ECO:0007669"/>
    <property type="project" value="UniProtKB-UniRule"/>
</dbReference>
<keyword evidence="1" id="KW-0227">DNA damage</keyword>
<dbReference type="Proteomes" id="UP000000707">
    <property type="component" value="Unassembled WGS sequence"/>
</dbReference>
<dbReference type="AlphaFoldDB" id="G3B042"/>
<dbReference type="EMBL" id="GL996514">
    <property type="protein sequence ID" value="EGV65311.1"/>
    <property type="molecule type" value="Genomic_DNA"/>
</dbReference>
<dbReference type="Pfam" id="PF07574">
    <property type="entry name" value="SMC_Nse1"/>
    <property type="match status" value="1"/>
</dbReference>
<organism evidence="3">
    <name type="scientific">Candida tenuis (strain ATCC 10573 / BCRC 21748 / CBS 615 / JCM 9827 / NBRC 10315 / NRRL Y-1498 / VKM Y-70)</name>
    <name type="common">Yeast</name>
    <name type="synonym">Yamadazyma tenuis</name>
    <dbReference type="NCBI Taxonomy" id="590646"/>
    <lineage>
        <taxon>Eukaryota</taxon>
        <taxon>Fungi</taxon>
        <taxon>Dikarya</taxon>
        <taxon>Ascomycota</taxon>
        <taxon>Saccharomycotina</taxon>
        <taxon>Pichiomycetes</taxon>
        <taxon>Debaryomycetaceae</taxon>
        <taxon>Yamadazyma</taxon>
    </lineage>
</organism>
<keyword evidence="1" id="KW-0234">DNA repair</keyword>
<dbReference type="GO" id="GO:0008270">
    <property type="term" value="F:zinc ion binding"/>
    <property type="evidence" value="ECO:0007669"/>
    <property type="project" value="UniProtKB-KW"/>
</dbReference>
<evidence type="ECO:0000256" key="1">
    <source>
        <dbReference type="RuleBase" id="RU368018"/>
    </source>
</evidence>
<comment type="subunit">
    <text evidence="1">Component of the Smc5-Smc6 complex.</text>
</comment>
<dbReference type="GO" id="GO:0061630">
    <property type="term" value="F:ubiquitin protein ligase activity"/>
    <property type="evidence" value="ECO:0007669"/>
    <property type="project" value="UniProtKB-EC"/>
</dbReference>
<reference evidence="2 3" key="1">
    <citation type="journal article" date="2011" name="Proc. Natl. Acad. Sci. U.S.A.">
        <title>Comparative genomics of xylose-fermenting fungi for enhanced biofuel production.</title>
        <authorList>
            <person name="Wohlbach D.J."/>
            <person name="Kuo A."/>
            <person name="Sato T.K."/>
            <person name="Potts K.M."/>
            <person name="Salamov A.A."/>
            <person name="LaButti K.M."/>
            <person name="Sun H."/>
            <person name="Clum A."/>
            <person name="Pangilinan J.L."/>
            <person name="Lindquist E.A."/>
            <person name="Lucas S."/>
            <person name="Lapidus A."/>
            <person name="Jin M."/>
            <person name="Gunawan C."/>
            <person name="Balan V."/>
            <person name="Dale B.E."/>
            <person name="Jeffries T.W."/>
            <person name="Zinkel R."/>
            <person name="Barry K.W."/>
            <person name="Grigoriev I.V."/>
            <person name="Gasch A.P."/>
        </authorList>
    </citation>
    <scope>NUCLEOTIDE SEQUENCE [LARGE SCALE GENOMIC DNA]</scope>
    <source>
        <strain evidence="3">ATCC 10573 / BCRC 21748 / CBS 615 / JCM 9827 / NBRC 10315 / NRRL Y-1498 / VKM Y-70</strain>
    </source>
</reference>
<dbReference type="OrthoDB" id="185455at2759"/>
<proteinExistence type="inferred from homology"/>
<dbReference type="GO" id="GO:0005634">
    <property type="term" value="C:nucleus"/>
    <property type="evidence" value="ECO:0007669"/>
    <property type="project" value="UniProtKB-SubCell"/>
</dbReference>
<sequence length="124" mass="13941">MSQLDPLPINPSVTRVLLTYIRAAKYVDQSELEQKLCVICDELGVPPASLDEVVHHLNHTISFSGFKIDRCLDEVSNTLVYAFVNSSSISTQVDKTLSRFKLGELTSHQASRFQDIQRASRVDF</sequence>
<dbReference type="GO" id="GO:0006310">
    <property type="term" value="P:DNA recombination"/>
    <property type="evidence" value="ECO:0007669"/>
    <property type="project" value="UniProtKB-KW"/>
</dbReference>
<dbReference type="InterPro" id="IPR011513">
    <property type="entry name" value="Nse1"/>
</dbReference>
<keyword evidence="3" id="KW-1185">Reference proteome</keyword>
<comment type="catalytic activity">
    <reaction evidence="1">
        <text>S-ubiquitinyl-[E2 ubiquitin-conjugating enzyme]-L-cysteine + [acceptor protein]-L-lysine = [E2 ubiquitin-conjugating enzyme]-L-cysteine + N(6)-ubiquitinyl-[acceptor protein]-L-lysine.</text>
        <dbReference type="EC" id="2.3.2.27"/>
    </reaction>
</comment>
<keyword evidence="1" id="KW-0539">Nucleus</keyword>
<keyword evidence="1" id="KW-0862">Zinc</keyword>
<comment type="similarity">
    <text evidence="1">Belongs to the NSE1 family.</text>
</comment>
<keyword evidence="1" id="KW-0808">Transferase</keyword>
<keyword evidence="1" id="KW-0833">Ubl conjugation pathway</keyword>
<dbReference type="Gene3D" id="3.90.1150.220">
    <property type="match status" value="1"/>
</dbReference>